<dbReference type="Pfam" id="PF00534">
    <property type="entry name" value="Glycos_transf_1"/>
    <property type="match status" value="1"/>
</dbReference>
<protein>
    <submittedName>
        <fullName evidence="3">Glycosyltransferase family 1 protein</fullName>
    </submittedName>
</protein>
<evidence type="ECO:0000313" key="3">
    <source>
        <dbReference type="EMBL" id="HDD35453.1"/>
    </source>
</evidence>
<dbReference type="GO" id="GO:0016757">
    <property type="term" value="F:glycosyltransferase activity"/>
    <property type="evidence" value="ECO:0007669"/>
    <property type="project" value="InterPro"/>
</dbReference>
<feature type="domain" description="Glycosyltransferase subfamily 4-like N-terminal" evidence="2">
    <location>
        <begin position="56"/>
        <end position="190"/>
    </location>
</feature>
<evidence type="ECO:0000259" key="2">
    <source>
        <dbReference type="Pfam" id="PF13439"/>
    </source>
</evidence>
<dbReference type="SUPFAM" id="SSF53756">
    <property type="entry name" value="UDP-Glycosyltransferase/glycogen phosphorylase"/>
    <property type="match status" value="1"/>
</dbReference>
<sequence length="391" mass="45270">MKSYPIRVIELRGTYKGGGGPDKTILLSAAKHDKKRFFILVTYLRNPKDKEFQIKDKAKKLGLNYIEVYDRKLLDVRCVLELNKLIKSYHIDILHAHDDKTLLYGWLLKLLNPKLKIIYTCHSHPNYNRKDFDSFIKFINYRIRKFIRLFLIKRFQKPIIVVSKATKKLLIKDGLKGNDIIVLYNGIDVNFWKKKNNCKKLKKELSLKNDEFLVGTVARIDYDKDFPTFLKVVKLVTAQVPNVKFVIVGDGKNNELYNTKIMAKKMGLEGTVFFTGHRNDLLDIYSSFDLFLMTSLSEGLPNTVLEAMSMEVPVVSTAVGGVPELVINGETGYLCQVGDVKSLAEKIVFLLKNKNLHTQFAQAGRKRVITYFSFEERIKKMEKIYEYFLNK</sequence>
<dbReference type="Proteomes" id="UP000885706">
    <property type="component" value="Unassembled WGS sequence"/>
</dbReference>
<dbReference type="EMBL" id="DQWQ01000069">
    <property type="protein sequence ID" value="HDD35453.1"/>
    <property type="molecule type" value="Genomic_DNA"/>
</dbReference>
<feature type="domain" description="Glycosyl transferase family 1" evidence="1">
    <location>
        <begin position="200"/>
        <end position="367"/>
    </location>
</feature>
<dbReference type="InterPro" id="IPR028098">
    <property type="entry name" value="Glyco_trans_4-like_N"/>
</dbReference>
<organism evidence="3">
    <name type="scientific">Desulfofervidus auxilii</name>
    <dbReference type="NCBI Taxonomy" id="1621989"/>
    <lineage>
        <taxon>Bacteria</taxon>
        <taxon>Pseudomonadati</taxon>
        <taxon>Thermodesulfobacteriota</taxon>
        <taxon>Candidatus Desulfofervidia</taxon>
        <taxon>Candidatus Desulfofervidales</taxon>
        <taxon>Candidatus Desulfofervidaceae</taxon>
        <taxon>Candidatus Desulfofervidus</taxon>
    </lineage>
</organism>
<comment type="caution">
    <text evidence="3">The sequence shown here is derived from an EMBL/GenBank/DDBJ whole genome shotgun (WGS) entry which is preliminary data.</text>
</comment>
<dbReference type="InterPro" id="IPR001296">
    <property type="entry name" value="Glyco_trans_1"/>
</dbReference>
<dbReference type="PANTHER" id="PTHR45947:SF3">
    <property type="entry name" value="SULFOQUINOVOSYL TRANSFERASE SQD2"/>
    <property type="match status" value="1"/>
</dbReference>
<dbReference type="Pfam" id="PF13439">
    <property type="entry name" value="Glyco_transf_4"/>
    <property type="match status" value="1"/>
</dbReference>
<accession>A0A7V0NEP6</accession>
<gene>
    <name evidence="3" type="ORF">ENF30_01495</name>
</gene>
<dbReference type="Gene3D" id="3.40.50.2000">
    <property type="entry name" value="Glycogen Phosphorylase B"/>
    <property type="match status" value="2"/>
</dbReference>
<dbReference type="InterPro" id="IPR050194">
    <property type="entry name" value="Glycosyltransferase_grp1"/>
</dbReference>
<reference evidence="3" key="1">
    <citation type="journal article" date="2020" name="mSystems">
        <title>Genome- and Community-Level Interaction Insights into Carbon Utilization and Element Cycling Functions of Hydrothermarchaeota in Hydrothermal Sediment.</title>
        <authorList>
            <person name="Zhou Z."/>
            <person name="Liu Y."/>
            <person name="Xu W."/>
            <person name="Pan J."/>
            <person name="Luo Z.H."/>
            <person name="Li M."/>
        </authorList>
    </citation>
    <scope>NUCLEOTIDE SEQUENCE [LARGE SCALE GENOMIC DNA]</scope>
    <source>
        <strain evidence="3">HyVt-113</strain>
    </source>
</reference>
<dbReference type="AlphaFoldDB" id="A0A7V0NEP6"/>
<proteinExistence type="predicted"/>
<dbReference type="PANTHER" id="PTHR45947">
    <property type="entry name" value="SULFOQUINOVOSYL TRANSFERASE SQD2"/>
    <property type="match status" value="1"/>
</dbReference>
<name>A0A7V0NEP6_DESA2</name>
<evidence type="ECO:0000259" key="1">
    <source>
        <dbReference type="Pfam" id="PF00534"/>
    </source>
</evidence>